<evidence type="ECO:0000313" key="2">
    <source>
        <dbReference type="EMBL" id="ORE07300.1"/>
    </source>
</evidence>
<dbReference type="SMART" id="SM00233">
    <property type="entry name" value="PH"/>
    <property type="match status" value="1"/>
</dbReference>
<dbReference type="OrthoDB" id="2344588at2759"/>
<feature type="domain" description="PH" evidence="1">
    <location>
        <begin position="2"/>
        <end position="100"/>
    </location>
</feature>
<organism evidence="2">
    <name type="scientific">Rhizopus microsporus var. microsporus</name>
    <dbReference type="NCBI Taxonomy" id="86635"/>
    <lineage>
        <taxon>Eukaryota</taxon>
        <taxon>Fungi</taxon>
        <taxon>Fungi incertae sedis</taxon>
        <taxon>Mucoromycota</taxon>
        <taxon>Mucoromycotina</taxon>
        <taxon>Mucoromycetes</taxon>
        <taxon>Mucorales</taxon>
        <taxon>Mucorineae</taxon>
        <taxon>Rhizopodaceae</taxon>
        <taxon>Rhizopus</taxon>
    </lineage>
</organism>
<reference evidence="2" key="1">
    <citation type="journal article" date="2016" name="Proc. Natl. Acad. Sci. U.S.A.">
        <title>Lipid metabolic changes in an early divergent fungus govern the establishment of a mutualistic symbiosis with endobacteria.</title>
        <authorList>
            <person name="Lastovetsky O.A."/>
            <person name="Gaspar M.L."/>
            <person name="Mondo S.J."/>
            <person name="LaButti K.M."/>
            <person name="Sandor L."/>
            <person name="Grigoriev I.V."/>
            <person name="Henry S.A."/>
            <person name="Pawlowska T.E."/>
        </authorList>
    </citation>
    <scope>NUCLEOTIDE SEQUENCE [LARGE SCALE GENOMIC DNA]</scope>
    <source>
        <strain evidence="2">ATCC 52814</strain>
    </source>
</reference>
<name>A0A1X0R5J5_RHIZD</name>
<dbReference type="AlphaFoldDB" id="A0A1X0R5J5"/>
<dbReference type="InterPro" id="IPR011993">
    <property type="entry name" value="PH-like_dom_sf"/>
</dbReference>
<protein>
    <submittedName>
        <fullName evidence="2">PH-domain-containing protein</fullName>
    </submittedName>
</protein>
<accession>A0A1X0R5J5</accession>
<dbReference type="Gene3D" id="2.30.29.30">
    <property type="entry name" value="Pleckstrin-homology domain (PH domain)/Phosphotyrosine-binding domain (PTB)"/>
    <property type="match status" value="1"/>
</dbReference>
<proteinExistence type="predicted"/>
<evidence type="ECO:0000259" key="1">
    <source>
        <dbReference type="PROSITE" id="PS50003"/>
    </source>
</evidence>
<sequence>MNYPIAGWLCKLNSLPFKRSRWVPRYFILLDSELRCYKDEFTATPSHILDLHEILQITLYPQRPFTFKLETVDQDKPWIMACNSRHDMMKWMKAIECKMTPVSPIRIDEKSISPDVYRVPTLSLRCTNLTPQDQPKKISLLERRNKTLVPIITQPLYQSMSPSTSTTVSTIDTACSTSPTSPKHSITPSPTGAVLCTCMSFKESSKPISKTPFKKSLSLISPLQKYLSEVSPTYLTYKKRFRL</sequence>
<dbReference type="InterPro" id="IPR001849">
    <property type="entry name" value="PH_domain"/>
</dbReference>
<dbReference type="VEuPathDB" id="FungiDB:BCV72DRAFT_226884"/>
<dbReference type="Proteomes" id="UP000242414">
    <property type="component" value="Unassembled WGS sequence"/>
</dbReference>
<dbReference type="EMBL" id="KV921906">
    <property type="protein sequence ID" value="ORE07300.1"/>
    <property type="molecule type" value="Genomic_DNA"/>
</dbReference>
<dbReference type="Pfam" id="PF00169">
    <property type="entry name" value="PH"/>
    <property type="match status" value="1"/>
</dbReference>
<gene>
    <name evidence="2" type="ORF">BCV72DRAFT_226884</name>
</gene>
<dbReference type="PROSITE" id="PS50003">
    <property type="entry name" value="PH_DOMAIN"/>
    <property type="match status" value="1"/>
</dbReference>
<dbReference type="CDD" id="cd00821">
    <property type="entry name" value="PH"/>
    <property type="match status" value="1"/>
</dbReference>
<dbReference type="SUPFAM" id="SSF50729">
    <property type="entry name" value="PH domain-like"/>
    <property type="match status" value="1"/>
</dbReference>